<keyword evidence="6" id="KW-1185">Reference proteome</keyword>
<accession>A0A455LM17</accession>
<dbReference type="EMBL" id="MK059749">
    <property type="protein sequence ID" value="AYP70035.1"/>
    <property type="molecule type" value="Genomic_DNA"/>
</dbReference>
<keyword evidence="2" id="KW-0081">Bacteriolytic enzyme</keyword>
<dbReference type="GO" id="GO:0001897">
    <property type="term" value="P:symbiont-mediated cytolysis of host cell"/>
    <property type="evidence" value="ECO:0007669"/>
    <property type="project" value="UniProtKB-ARBA"/>
</dbReference>
<evidence type="ECO:0000256" key="2">
    <source>
        <dbReference type="ARBA" id="ARBA00022638"/>
    </source>
</evidence>
<dbReference type="GO" id="GO:0042742">
    <property type="term" value="P:defense response to bacterium"/>
    <property type="evidence" value="ECO:0007669"/>
    <property type="project" value="UniProtKB-KW"/>
</dbReference>
<dbReference type="Proteomes" id="UP000292006">
    <property type="component" value="Segment"/>
</dbReference>
<dbReference type="GO" id="GO:0008745">
    <property type="term" value="F:N-acetylmuramoyl-L-alanine amidase activity"/>
    <property type="evidence" value="ECO:0007669"/>
    <property type="project" value="InterPro"/>
</dbReference>
<feature type="domain" description="N-acetylmuramoyl-L-alanine amidase" evidence="4">
    <location>
        <begin position="234"/>
        <end position="372"/>
    </location>
</feature>
<keyword evidence="1" id="KW-0929">Antimicrobial</keyword>
<dbReference type="InterPro" id="IPR002502">
    <property type="entry name" value="Amidase_domain"/>
</dbReference>
<reference evidence="5 6" key="1">
    <citation type="journal article" date="2019" name="PLoS ONE">
        <title>Mycobacteriophage CRB2 defines a new subcluster in mycobacteriophage classification.</title>
        <authorList>
            <person name="Suarez C.A."/>
            <person name="Franceschelli J.J."/>
            <person name="Morbidoni H.R."/>
        </authorList>
    </citation>
    <scope>NUCLEOTIDE SEQUENCE [LARGE SCALE GENOMIC DNA]</scope>
</reference>
<sequence length="510" mass="54820">MSFVWKRPEGPLLSEEEIARRVHAVSLKRDLDELATVLALMCIRQESAFWCPWNANDPASKNYPFDSQSDDGRSVAYFQQQNGAPGEIAPAGQDWWGPMSCRMNLECSANTFLERLADDYTSAKDGASAGRFVQRVQGSAFPDAYAKHWDYCWALLHRALAQGVQNPPTPPPVKPVDQTTPPVPAAATIKPNPAWRGDPLYLPELLRAFGLDVSTYTDADGINWDERGHGDFGVIDFVLWHHTGSVGETDEGIAHHPSLGLAANMLIHPNGHVTLTGSGISWNAGDGIWPGVARGEMNQRCIGIECAYGPDPQGNYTIRWPDAQIIAMVAVGAAISWFLGGTLPVDHQIAHKEWAGAENPLGINAQGKPDPGNLDMRWFRGEISKRLAEGPTGVAAIGGTKPVPTPTPPPPPPVVPPSIPIGDAALKVIMEQQLGPWDAKAGRFTGWPQLSGDPEALKVLQAKVDAGTPLTLVDGLAAFAFNIQPTPAKKAPAKKAAKKAPAKKATTTKE</sequence>
<evidence type="ECO:0000259" key="4">
    <source>
        <dbReference type="Pfam" id="PF01510"/>
    </source>
</evidence>
<evidence type="ECO:0000313" key="6">
    <source>
        <dbReference type="Proteomes" id="UP000292006"/>
    </source>
</evidence>
<dbReference type="Gene3D" id="3.40.80.10">
    <property type="entry name" value="Peptidoglycan recognition protein-like"/>
    <property type="match status" value="1"/>
</dbReference>
<feature type="compositionally biased region" description="Basic residues" evidence="3">
    <location>
        <begin position="491"/>
        <end position="502"/>
    </location>
</feature>
<name>A0A455LM17_9CAUD</name>
<gene>
    <name evidence="5" type="ORF">CRB2_49</name>
</gene>
<feature type="region of interest" description="Disordered" evidence="3">
    <location>
        <begin position="487"/>
        <end position="510"/>
    </location>
</feature>
<dbReference type="Pfam" id="PF01510">
    <property type="entry name" value="Amidase_2"/>
    <property type="match status" value="1"/>
</dbReference>
<organism evidence="5 6">
    <name type="scientific">Mycobacterium phage CRB2</name>
    <dbReference type="NCBI Taxonomy" id="2483623"/>
    <lineage>
        <taxon>Viruses</taxon>
        <taxon>Duplodnaviria</taxon>
        <taxon>Heunggongvirae</taxon>
        <taxon>Uroviricota</taxon>
        <taxon>Caudoviricetes</taxon>
        <taxon>Bclasvirinae</taxon>
        <taxon>Quesadillavirus</taxon>
        <taxon>Quesadillavirus CRB2</taxon>
    </lineage>
</organism>
<evidence type="ECO:0000256" key="3">
    <source>
        <dbReference type="SAM" id="MobiDB-lite"/>
    </source>
</evidence>
<evidence type="ECO:0000256" key="1">
    <source>
        <dbReference type="ARBA" id="ARBA00022529"/>
    </source>
</evidence>
<evidence type="ECO:0000313" key="5">
    <source>
        <dbReference type="EMBL" id="AYP70035.1"/>
    </source>
</evidence>
<dbReference type="InterPro" id="IPR036505">
    <property type="entry name" value="Amidase/PGRP_sf"/>
</dbReference>
<protein>
    <submittedName>
        <fullName evidence="5">Lysin A</fullName>
    </submittedName>
</protein>
<proteinExistence type="predicted"/>
<dbReference type="GO" id="GO:0009253">
    <property type="term" value="P:peptidoglycan catabolic process"/>
    <property type="evidence" value="ECO:0007669"/>
    <property type="project" value="InterPro"/>
</dbReference>
<dbReference type="SUPFAM" id="SSF55846">
    <property type="entry name" value="N-acetylmuramoyl-L-alanine amidase-like"/>
    <property type="match status" value="1"/>
</dbReference>